<comment type="similarity">
    <text evidence="1">Belongs to the short-chain dehydrogenases/reductases (SDR) family.</text>
</comment>
<keyword evidence="4" id="KW-1185">Reference proteome</keyword>
<protein>
    <submittedName>
        <fullName evidence="3">SDR family oxidoreductase</fullName>
    </submittedName>
</protein>
<evidence type="ECO:0000313" key="3">
    <source>
        <dbReference type="EMBL" id="TXS95041.1"/>
    </source>
</evidence>
<comment type="caution">
    <text evidence="3">The sequence shown here is derived from an EMBL/GenBank/DDBJ whole genome shotgun (WGS) entry which is preliminary data.</text>
</comment>
<accession>A0A5C9A750</accession>
<dbReference type="Pfam" id="PF13561">
    <property type="entry name" value="adh_short_C2"/>
    <property type="match status" value="1"/>
</dbReference>
<evidence type="ECO:0000256" key="1">
    <source>
        <dbReference type="ARBA" id="ARBA00006484"/>
    </source>
</evidence>
<dbReference type="Gene3D" id="3.40.50.720">
    <property type="entry name" value="NAD(P)-binding Rossmann-like Domain"/>
    <property type="match status" value="1"/>
</dbReference>
<dbReference type="Proteomes" id="UP000321933">
    <property type="component" value="Unassembled WGS sequence"/>
</dbReference>
<gene>
    <name evidence="3" type="ORF">FVW59_03850</name>
</gene>
<dbReference type="PRINTS" id="PR00081">
    <property type="entry name" value="GDHRDH"/>
</dbReference>
<sequence length="253" mass="26306">MDLKIKGKVALISGATKGIGMKVAETLAAEGCKLGICARSEDAVNNAVKHLAALGAEVYGEVADVTDAEAYGAWIDNCASKLGGIDILIPMVSAGNTPSEEAGWQTSFEADVLGPWRAVQRAVPYLEKSDSASIIFFSTTAAFEAFAGPVPYGAMKAALLNYAGNLAIELAPRGIRVNTVSPGPVFVEGGAWDDIKQNMTEIYDSTVAAIPLGRMGSGEEIASQVALLASPLAGYTCGANIVIDGAFTRRLQF</sequence>
<name>A0A5C9A750_9GAMM</name>
<evidence type="ECO:0000313" key="4">
    <source>
        <dbReference type="Proteomes" id="UP000321933"/>
    </source>
</evidence>
<dbReference type="InterPro" id="IPR002347">
    <property type="entry name" value="SDR_fam"/>
</dbReference>
<proteinExistence type="inferred from homology"/>
<dbReference type="PANTHER" id="PTHR43943">
    <property type="entry name" value="DEHYDROGENASE/REDUCTASE (SDR FAMILY) MEMBER 4"/>
    <property type="match status" value="1"/>
</dbReference>
<dbReference type="GO" id="GO:0016491">
    <property type="term" value="F:oxidoreductase activity"/>
    <property type="evidence" value="ECO:0007669"/>
    <property type="project" value="UniProtKB-KW"/>
</dbReference>
<keyword evidence="2" id="KW-0560">Oxidoreductase</keyword>
<dbReference type="EMBL" id="VRYZ01000001">
    <property type="protein sequence ID" value="TXS95041.1"/>
    <property type="molecule type" value="Genomic_DNA"/>
</dbReference>
<dbReference type="InterPro" id="IPR036291">
    <property type="entry name" value="NAD(P)-bd_dom_sf"/>
</dbReference>
<dbReference type="OrthoDB" id="9804774at2"/>
<dbReference type="AlphaFoldDB" id="A0A5C9A750"/>
<reference evidence="3 4" key="1">
    <citation type="submission" date="2019-08" db="EMBL/GenBank/DDBJ databases">
        <title>Parahaliea maris sp. nov., isolated from the surface seawater.</title>
        <authorList>
            <person name="Liu Y."/>
        </authorList>
    </citation>
    <scope>NUCLEOTIDE SEQUENCE [LARGE SCALE GENOMIC DNA]</scope>
    <source>
        <strain evidence="3 4">S2-26</strain>
    </source>
</reference>
<dbReference type="FunFam" id="3.40.50.720:FF:000084">
    <property type="entry name" value="Short-chain dehydrogenase reductase"/>
    <property type="match status" value="1"/>
</dbReference>
<evidence type="ECO:0000256" key="2">
    <source>
        <dbReference type="ARBA" id="ARBA00023002"/>
    </source>
</evidence>
<dbReference type="RefSeq" id="WP_148062881.1">
    <property type="nucleotide sequence ID" value="NZ_VRYZ01000001.1"/>
</dbReference>
<dbReference type="PANTHER" id="PTHR43943:SF17">
    <property type="entry name" value="3-PHENYLPROPIONATE-DIHYDRODIOL_CINNAMIC ACID-DIHYDRODIOL DEHYDROGENASE"/>
    <property type="match status" value="1"/>
</dbReference>
<organism evidence="3 4">
    <name type="scientific">Parahaliea aestuarii</name>
    <dbReference type="NCBI Taxonomy" id="1852021"/>
    <lineage>
        <taxon>Bacteria</taxon>
        <taxon>Pseudomonadati</taxon>
        <taxon>Pseudomonadota</taxon>
        <taxon>Gammaproteobacteria</taxon>
        <taxon>Cellvibrionales</taxon>
        <taxon>Halieaceae</taxon>
        <taxon>Parahaliea</taxon>
    </lineage>
</organism>
<dbReference type="SUPFAM" id="SSF51735">
    <property type="entry name" value="NAD(P)-binding Rossmann-fold domains"/>
    <property type="match status" value="1"/>
</dbReference>